<proteinExistence type="predicted"/>
<accession>A0A2T1ES45</accession>
<dbReference type="Gene3D" id="1.10.10.10">
    <property type="entry name" value="Winged helix-like DNA-binding domain superfamily/Winged helix DNA-binding domain"/>
    <property type="match status" value="1"/>
</dbReference>
<dbReference type="SUPFAM" id="SSF52172">
    <property type="entry name" value="CheY-like"/>
    <property type="match status" value="1"/>
</dbReference>
<keyword evidence="2" id="KW-0902">Two-component regulatory system</keyword>
<dbReference type="InterPro" id="IPR011006">
    <property type="entry name" value="CheY-like_superfamily"/>
</dbReference>
<dbReference type="PANTHER" id="PTHR48111:SF5">
    <property type="entry name" value="RESPONSE REGULATOR RPPA"/>
    <property type="match status" value="1"/>
</dbReference>
<gene>
    <name evidence="10" type="ORF">C7B82_00830</name>
</gene>
<keyword evidence="11" id="KW-1185">Reference proteome</keyword>
<dbReference type="InterPro" id="IPR001867">
    <property type="entry name" value="OmpR/PhoB-type_DNA-bd"/>
</dbReference>
<dbReference type="InterPro" id="IPR039420">
    <property type="entry name" value="WalR-like"/>
</dbReference>
<dbReference type="PROSITE" id="PS51755">
    <property type="entry name" value="OMPR_PHOB"/>
    <property type="match status" value="1"/>
</dbReference>
<dbReference type="GO" id="GO:0000976">
    <property type="term" value="F:transcription cis-regulatory region binding"/>
    <property type="evidence" value="ECO:0007669"/>
    <property type="project" value="TreeGrafter"/>
</dbReference>
<feature type="domain" description="OmpR/PhoB-type" evidence="9">
    <location>
        <begin position="128"/>
        <end position="227"/>
    </location>
</feature>
<dbReference type="InterPro" id="IPR001789">
    <property type="entry name" value="Sig_transdc_resp-reg_receiver"/>
</dbReference>
<dbReference type="GO" id="GO:0032993">
    <property type="term" value="C:protein-DNA complex"/>
    <property type="evidence" value="ECO:0007669"/>
    <property type="project" value="TreeGrafter"/>
</dbReference>
<evidence type="ECO:0000256" key="2">
    <source>
        <dbReference type="ARBA" id="ARBA00023012"/>
    </source>
</evidence>
<dbReference type="InterPro" id="IPR036388">
    <property type="entry name" value="WH-like_DNA-bd_sf"/>
</dbReference>
<evidence type="ECO:0000256" key="5">
    <source>
        <dbReference type="ARBA" id="ARBA00023163"/>
    </source>
</evidence>
<dbReference type="OrthoDB" id="455826at2"/>
<dbReference type="InterPro" id="IPR016032">
    <property type="entry name" value="Sig_transdc_resp-reg_C-effctor"/>
</dbReference>
<evidence type="ECO:0000259" key="9">
    <source>
        <dbReference type="PROSITE" id="PS51755"/>
    </source>
</evidence>
<dbReference type="PANTHER" id="PTHR48111">
    <property type="entry name" value="REGULATOR OF RPOS"/>
    <property type="match status" value="1"/>
</dbReference>
<reference evidence="11" key="1">
    <citation type="submission" date="2018-02" db="EMBL/GenBank/DDBJ databases">
        <authorList>
            <person name="Moore K."/>
            <person name="Momper L."/>
        </authorList>
    </citation>
    <scope>NUCLEOTIDE SEQUENCE [LARGE SCALE GENOMIC DNA]</scope>
    <source>
        <strain evidence="11">ULC18</strain>
    </source>
</reference>
<evidence type="ECO:0000259" key="8">
    <source>
        <dbReference type="PROSITE" id="PS50110"/>
    </source>
</evidence>
<dbReference type="PROSITE" id="PS50110">
    <property type="entry name" value="RESPONSE_REGULATORY"/>
    <property type="match status" value="1"/>
</dbReference>
<dbReference type="CDD" id="cd00383">
    <property type="entry name" value="trans_reg_C"/>
    <property type="match status" value="1"/>
</dbReference>
<dbReference type="AlphaFoldDB" id="A0A2T1ES45"/>
<dbReference type="Gene3D" id="6.10.250.690">
    <property type="match status" value="1"/>
</dbReference>
<feature type="domain" description="Response regulatory" evidence="8">
    <location>
        <begin position="2"/>
        <end position="116"/>
    </location>
</feature>
<name>A0A2T1ES45_9CYAN</name>
<evidence type="ECO:0000256" key="7">
    <source>
        <dbReference type="PROSITE-ProRule" id="PRU01091"/>
    </source>
</evidence>
<dbReference type="Pfam" id="PF00072">
    <property type="entry name" value="Response_reg"/>
    <property type="match status" value="1"/>
</dbReference>
<organism evidence="10 11">
    <name type="scientific">Stenomitos frigidus ULC18</name>
    <dbReference type="NCBI Taxonomy" id="2107698"/>
    <lineage>
        <taxon>Bacteria</taxon>
        <taxon>Bacillati</taxon>
        <taxon>Cyanobacteriota</taxon>
        <taxon>Cyanophyceae</taxon>
        <taxon>Leptolyngbyales</taxon>
        <taxon>Leptolyngbyaceae</taxon>
        <taxon>Stenomitos</taxon>
    </lineage>
</organism>
<dbReference type="Pfam" id="PF00486">
    <property type="entry name" value="Trans_reg_C"/>
    <property type="match status" value="1"/>
</dbReference>
<feature type="DNA-binding region" description="OmpR/PhoB-type" evidence="7">
    <location>
        <begin position="128"/>
        <end position="227"/>
    </location>
</feature>
<dbReference type="GO" id="GO:0005829">
    <property type="term" value="C:cytosol"/>
    <property type="evidence" value="ECO:0007669"/>
    <property type="project" value="TreeGrafter"/>
</dbReference>
<dbReference type="NCBIfam" id="NF041734">
    <property type="entry name" value="resp_reg_RppA"/>
    <property type="match status" value="1"/>
</dbReference>
<evidence type="ECO:0000256" key="6">
    <source>
        <dbReference type="PROSITE-ProRule" id="PRU00169"/>
    </source>
</evidence>
<dbReference type="SUPFAM" id="SSF46894">
    <property type="entry name" value="C-terminal effector domain of the bipartite response regulators"/>
    <property type="match status" value="1"/>
</dbReference>
<dbReference type="SMART" id="SM00448">
    <property type="entry name" value="REC"/>
    <property type="match status" value="1"/>
</dbReference>
<evidence type="ECO:0000256" key="4">
    <source>
        <dbReference type="ARBA" id="ARBA00023125"/>
    </source>
</evidence>
<dbReference type="EMBL" id="PVWK01000008">
    <property type="protein sequence ID" value="PSB35572.1"/>
    <property type="molecule type" value="Genomic_DNA"/>
</dbReference>
<keyword evidence="4 7" id="KW-0238">DNA-binding</keyword>
<dbReference type="InterPro" id="IPR049767">
    <property type="entry name" value="RppA"/>
</dbReference>
<evidence type="ECO:0000256" key="3">
    <source>
        <dbReference type="ARBA" id="ARBA00023015"/>
    </source>
</evidence>
<dbReference type="RefSeq" id="WP_106254423.1">
    <property type="nucleotide sequence ID" value="NZ_CAWNSW010000020.1"/>
</dbReference>
<keyword evidence="5" id="KW-0804">Transcription</keyword>
<feature type="modified residue" description="4-aspartylphosphate" evidence="6">
    <location>
        <position position="51"/>
    </location>
</feature>
<protein>
    <submittedName>
        <fullName evidence="10">DNA-binding response regulator</fullName>
    </submittedName>
</protein>
<comment type="caution">
    <text evidence="10">The sequence shown here is derived from an EMBL/GenBank/DDBJ whole genome shotgun (WGS) entry which is preliminary data.</text>
</comment>
<keyword evidence="3" id="KW-0805">Transcription regulation</keyword>
<dbReference type="Gene3D" id="3.40.50.2300">
    <property type="match status" value="1"/>
</dbReference>
<evidence type="ECO:0000256" key="1">
    <source>
        <dbReference type="ARBA" id="ARBA00022553"/>
    </source>
</evidence>
<evidence type="ECO:0000313" key="10">
    <source>
        <dbReference type="EMBL" id="PSB35572.1"/>
    </source>
</evidence>
<sequence>MRILLVDDEVEMADPLGLLLTREGYAVDVAYDGDRGSQLAQQEHYDLLILDWMLPRHSGLEICQQLRSRGDTTPVLFLTAKDTIDDRVQGLDAGADDYIIKPFELRELLARVRALLRRPTALEPMVPTQRLRVDDLELDLRNQLAYRQGRAIELSEKETQLLEYLMRHPNQILTHEQIHQYLWGDSVEKPTSNALAAQVRLLRRKIEADGGPPLINTVYGRGYRFGFPTE</sequence>
<keyword evidence="1 6" id="KW-0597">Phosphoprotein</keyword>
<dbReference type="CDD" id="cd19935">
    <property type="entry name" value="REC_OmpR_CusR-like"/>
    <property type="match status" value="1"/>
</dbReference>
<dbReference type="SMART" id="SM00862">
    <property type="entry name" value="Trans_reg_C"/>
    <property type="match status" value="1"/>
</dbReference>
<reference evidence="10 11" key="2">
    <citation type="submission" date="2018-03" db="EMBL/GenBank/DDBJ databases">
        <title>The ancient ancestry and fast evolution of plastids.</title>
        <authorList>
            <person name="Moore K.R."/>
            <person name="Magnabosco C."/>
            <person name="Momper L."/>
            <person name="Gold D.A."/>
            <person name="Bosak T."/>
            <person name="Fournier G.P."/>
        </authorList>
    </citation>
    <scope>NUCLEOTIDE SEQUENCE [LARGE SCALE GENOMIC DNA]</scope>
    <source>
        <strain evidence="10 11">ULC18</strain>
    </source>
</reference>
<dbReference type="Proteomes" id="UP000239576">
    <property type="component" value="Unassembled WGS sequence"/>
</dbReference>
<dbReference type="FunFam" id="3.40.50.2300:FF:000001">
    <property type="entry name" value="DNA-binding response regulator PhoB"/>
    <property type="match status" value="1"/>
</dbReference>
<dbReference type="GO" id="GO:0000156">
    <property type="term" value="F:phosphorelay response regulator activity"/>
    <property type="evidence" value="ECO:0007669"/>
    <property type="project" value="TreeGrafter"/>
</dbReference>
<evidence type="ECO:0000313" key="11">
    <source>
        <dbReference type="Proteomes" id="UP000239576"/>
    </source>
</evidence>
<dbReference type="GO" id="GO:0006355">
    <property type="term" value="P:regulation of DNA-templated transcription"/>
    <property type="evidence" value="ECO:0007669"/>
    <property type="project" value="InterPro"/>
</dbReference>